<dbReference type="InterPro" id="IPR004358">
    <property type="entry name" value="Sig_transdc_His_kin-like_C"/>
</dbReference>
<name>A0ABR5DUY7_9HYPH</name>
<organism evidence="11 12">
    <name type="scientific">Devosia psychrophila</name>
    <dbReference type="NCBI Taxonomy" id="728005"/>
    <lineage>
        <taxon>Bacteria</taxon>
        <taxon>Pseudomonadati</taxon>
        <taxon>Pseudomonadota</taxon>
        <taxon>Alphaproteobacteria</taxon>
        <taxon>Hyphomicrobiales</taxon>
        <taxon>Devosiaceae</taxon>
        <taxon>Devosia</taxon>
    </lineage>
</organism>
<dbReference type="Proteomes" id="UP000033519">
    <property type="component" value="Unassembled WGS sequence"/>
</dbReference>
<keyword evidence="7" id="KW-0418">Kinase</keyword>
<evidence type="ECO:0000256" key="7">
    <source>
        <dbReference type="ARBA" id="ARBA00022777"/>
    </source>
</evidence>
<dbReference type="PROSITE" id="PS50109">
    <property type="entry name" value="HIS_KIN"/>
    <property type="match status" value="1"/>
</dbReference>
<gene>
    <name evidence="11" type="ORF">WH91_17690</name>
</gene>
<evidence type="ECO:0000256" key="3">
    <source>
        <dbReference type="ARBA" id="ARBA00012438"/>
    </source>
</evidence>
<evidence type="ECO:0000259" key="10">
    <source>
        <dbReference type="PROSITE" id="PS50109"/>
    </source>
</evidence>
<keyword evidence="8" id="KW-1133">Transmembrane helix</keyword>
<dbReference type="EC" id="2.7.13.3" evidence="3"/>
<evidence type="ECO:0000256" key="4">
    <source>
        <dbReference type="ARBA" id="ARBA00022553"/>
    </source>
</evidence>
<dbReference type="EMBL" id="LAPV01000153">
    <property type="protein sequence ID" value="KKC31837.1"/>
    <property type="molecule type" value="Genomic_DNA"/>
</dbReference>
<dbReference type="InterPro" id="IPR036890">
    <property type="entry name" value="HATPase_C_sf"/>
</dbReference>
<comment type="caution">
    <text evidence="11">The sequence shown here is derived from an EMBL/GenBank/DDBJ whole genome shotgun (WGS) entry which is preliminary data.</text>
</comment>
<dbReference type="SUPFAM" id="SSF55874">
    <property type="entry name" value="ATPase domain of HSP90 chaperone/DNA topoisomerase II/histidine kinase"/>
    <property type="match status" value="1"/>
</dbReference>
<feature type="domain" description="Histidine kinase" evidence="10">
    <location>
        <begin position="16"/>
        <end position="120"/>
    </location>
</feature>
<accession>A0ABR5DUY7</accession>
<dbReference type="Pfam" id="PF02518">
    <property type="entry name" value="HATPase_c"/>
    <property type="match status" value="1"/>
</dbReference>
<evidence type="ECO:0000256" key="8">
    <source>
        <dbReference type="ARBA" id="ARBA00022989"/>
    </source>
</evidence>
<comment type="catalytic activity">
    <reaction evidence="1">
        <text>ATP + protein L-histidine = ADP + protein N-phospho-L-histidine.</text>
        <dbReference type="EC" id="2.7.13.3"/>
    </reaction>
</comment>
<evidence type="ECO:0000313" key="12">
    <source>
        <dbReference type="Proteomes" id="UP000033519"/>
    </source>
</evidence>
<evidence type="ECO:0000256" key="1">
    <source>
        <dbReference type="ARBA" id="ARBA00000085"/>
    </source>
</evidence>
<dbReference type="PANTHER" id="PTHR45436:SF5">
    <property type="entry name" value="SENSOR HISTIDINE KINASE TRCS"/>
    <property type="match status" value="1"/>
</dbReference>
<keyword evidence="5" id="KW-0808">Transferase</keyword>
<evidence type="ECO:0000256" key="5">
    <source>
        <dbReference type="ARBA" id="ARBA00022679"/>
    </source>
</evidence>
<keyword evidence="9" id="KW-0472">Membrane</keyword>
<dbReference type="PANTHER" id="PTHR45436">
    <property type="entry name" value="SENSOR HISTIDINE KINASE YKOH"/>
    <property type="match status" value="1"/>
</dbReference>
<dbReference type="Gene3D" id="3.30.565.10">
    <property type="entry name" value="Histidine kinase-like ATPase, C-terminal domain"/>
    <property type="match status" value="1"/>
</dbReference>
<dbReference type="PRINTS" id="PR00344">
    <property type="entry name" value="BCTRLSENSOR"/>
</dbReference>
<protein>
    <recommendedName>
        <fullName evidence="3">histidine kinase</fullName>
        <ecNumber evidence="3">2.7.13.3</ecNumber>
    </recommendedName>
</protein>
<evidence type="ECO:0000256" key="2">
    <source>
        <dbReference type="ARBA" id="ARBA00004370"/>
    </source>
</evidence>
<evidence type="ECO:0000256" key="6">
    <source>
        <dbReference type="ARBA" id="ARBA00022692"/>
    </source>
</evidence>
<keyword evidence="4" id="KW-0597">Phosphoprotein</keyword>
<dbReference type="InterPro" id="IPR003594">
    <property type="entry name" value="HATPase_dom"/>
</dbReference>
<sequence>MSLKVLDDADMVWPIDPDAFAIALRNLIQNGLSHGEKDPTVEVIAGPGAVMRVFSRGSVVPAELLAKLSQRYARGDTACRGTGLGLAIVDAIMEQVGGHLSLHSPASGRSDGFEAQLSLP</sequence>
<dbReference type="InterPro" id="IPR005467">
    <property type="entry name" value="His_kinase_dom"/>
</dbReference>
<proteinExistence type="predicted"/>
<evidence type="ECO:0000256" key="9">
    <source>
        <dbReference type="ARBA" id="ARBA00023136"/>
    </source>
</evidence>
<keyword evidence="6" id="KW-0812">Transmembrane</keyword>
<dbReference type="SMART" id="SM00387">
    <property type="entry name" value="HATPase_c"/>
    <property type="match status" value="1"/>
</dbReference>
<reference evidence="11 12" key="1">
    <citation type="submission" date="2015-03" db="EMBL/GenBank/DDBJ databases">
        <authorList>
            <person name="Lepp D."/>
            <person name="Hassan Y.I."/>
            <person name="Li X.-Z."/>
            <person name="Zhou T."/>
        </authorList>
    </citation>
    <scope>NUCLEOTIDE SEQUENCE [LARGE SCALE GENOMIC DNA]</scope>
    <source>
        <strain evidence="11 12">Cr7-05</strain>
    </source>
</reference>
<dbReference type="InterPro" id="IPR050428">
    <property type="entry name" value="TCS_sensor_his_kinase"/>
</dbReference>
<comment type="subcellular location">
    <subcellularLocation>
        <location evidence="2">Membrane</location>
    </subcellularLocation>
</comment>
<keyword evidence="12" id="KW-1185">Reference proteome</keyword>
<evidence type="ECO:0000313" key="11">
    <source>
        <dbReference type="EMBL" id="KKC31837.1"/>
    </source>
</evidence>